<dbReference type="AlphaFoldDB" id="A0A1G4IRN1"/>
<keyword evidence="1" id="KW-0676">Redox-active center</keyword>
<protein>
    <submittedName>
        <fullName evidence="2">LAME_0A07910g1_1</fullName>
    </submittedName>
</protein>
<gene>
    <name evidence="2" type="ORF">LAME_0A07910G</name>
</gene>
<dbReference type="OrthoDB" id="60822at2759"/>
<dbReference type="Gene3D" id="3.40.30.10">
    <property type="entry name" value="Glutaredoxin"/>
    <property type="match status" value="1"/>
</dbReference>
<dbReference type="EMBL" id="LT598483">
    <property type="protein sequence ID" value="SCU79247.1"/>
    <property type="molecule type" value="Genomic_DNA"/>
</dbReference>
<dbReference type="PANTHER" id="PTHR36417">
    <property type="entry name" value="SELENOPROTEIN DOMAIN PROTEIN (AFU_ORTHOLOGUE AFUA_1G05220)"/>
    <property type="match status" value="1"/>
</dbReference>
<evidence type="ECO:0000256" key="1">
    <source>
        <dbReference type="ARBA" id="ARBA00023284"/>
    </source>
</evidence>
<reference evidence="3" key="1">
    <citation type="submission" date="2016-03" db="EMBL/GenBank/DDBJ databases">
        <authorList>
            <person name="Devillers Hugo."/>
        </authorList>
    </citation>
    <scope>NUCLEOTIDE SEQUENCE [LARGE SCALE GENOMIC DNA]</scope>
</reference>
<dbReference type="SUPFAM" id="SSF52833">
    <property type="entry name" value="Thioredoxin-like"/>
    <property type="match status" value="1"/>
</dbReference>
<keyword evidence="3" id="KW-1185">Reference proteome</keyword>
<dbReference type="InterPro" id="IPR011893">
    <property type="entry name" value="Selenoprotein_Rdx-typ"/>
</dbReference>
<dbReference type="InterPro" id="IPR036249">
    <property type="entry name" value="Thioredoxin-like_sf"/>
</dbReference>
<dbReference type="NCBIfam" id="TIGR02174">
    <property type="entry name" value="CXXU_selWTH"/>
    <property type="match status" value="1"/>
</dbReference>
<dbReference type="Pfam" id="PF10262">
    <property type="entry name" value="Rdx"/>
    <property type="match status" value="1"/>
</dbReference>
<dbReference type="Proteomes" id="UP000191144">
    <property type="component" value="Chromosome A"/>
</dbReference>
<evidence type="ECO:0000313" key="2">
    <source>
        <dbReference type="EMBL" id="SCU79247.1"/>
    </source>
</evidence>
<dbReference type="PANTHER" id="PTHR36417:SF2">
    <property type="entry name" value="SELENOPROTEIN DOMAIN PROTEIN (AFU_ORTHOLOGUE AFUA_1G05220)"/>
    <property type="match status" value="1"/>
</dbReference>
<organism evidence="2 3">
    <name type="scientific">Lachancea meyersii CBS 8951</name>
    <dbReference type="NCBI Taxonomy" id="1266667"/>
    <lineage>
        <taxon>Eukaryota</taxon>
        <taxon>Fungi</taxon>
        <taxon>Dikarya</taxon>
        <taxon>Ascomycota</taxon>
        <taxon>Saccharomycotina</taxon>
        <taxon>Saccharomycetes</taxon>
        <taxon>Saccharomycetales</taxon>
        <taxon>Saccharomycetaceae</taxon>
        <taxon>Lachancea</taxon>
    </lineage>
</organism>
<name>A0A1G4IRN1_9SACH</name>
<evidence type="ECO:0000313" key="3">
    <source>
        <dbReference type="Proteomes" id="UP000191144"/>
    </source>
</evidence>
<accession>A0A1G4IRN1</accession>
<proteinExistence type="predicted"/>
<sequence length="122" mass="13771">MAYPKISIRFCTRCKWNLRSAWYLQELLQTFQDALAEVSLIPGEAGEFQVLGYIDANSAAIVLWDRKIDGGFPDSKFLKQRVKERVLESSEVGAHLAREVKSTTLVTEEDEKEGSSECHDCA</sequence>